<dbReference type="SUPFAM" id="SSF50956">
    <property type="entry name" value="Thermostable phytase (3-phytase)"/>
    <property type="match status" value="1"/>
</dbReference>
<evidence type="ECO:0000256" key="4">
    <source>
        <dbReference type="ARBA" id="ARBA00022656"/>
    </source>
</evidence>
<keyword evidence="4" id="KW-0800">Toxin</keyword>
<keyword evidence="5" id="KW-0677">Repeat</keyword>
<dbReference type="Pfam" id="PF00353">
    <property type="entry name" value="HemolysinCabind"/>
    <property type="match status" value="7"/>
</dbReference>
<protein>
    <recommendedName>
        <fullName evidence="11">Ca2+-binding RTX toxin-like protein</fullName>
    </recommendedName>
</protein>
<dbReference type="PRINTS" id="PR00313">
    <property type="entry name" value="CABNDNGRPT"/>
</dbReference>
<comment type="caution">
    <text evidence="9">The sequence shown here is derived from an EMBL/GenBank/DDBJ whole genome shotgun (WGS) entry which is preliminary data.</text>
</comment>
<dbReference type="PANTHER" id="PTHR38340">
    <property type="entry name" value="S-LAYER PROTEIN"/>
    <property type="match status" value="1"/>
</dbReference>
<dbReference type="InterPro" id="IPR001343">
    <property type="entry name" value="Hemolysn_Ca-bd"/>
</dbReference>
<evidence type="ECO:0000256" key="2">
    <source>
        <dbReference type="ARBA" id="ARBA00004613"/>
    </source>
</evidence>
<evidence type="ECO:0000256" key="6">
    <source>
        <dbReference type="ARBA" id="ARBA00023026"/>
    </source>
</evidence>
<feature type="region of interest" description="Disordered" evidence="8">
    <location>
        <begin position="497"/>
        <end position="528"/>
    </location>
</feature>
<keyword evidence="7" id="KW-0472">Membrane</keyword>
<evidence type="ECO:0008006" key="11">
    <source>
        <dbReference type="Google" id="ProtNLM"/>
    </source>
</evidence>
<dbReference type="Proteomes" id="UP000027337">
    <property type="component" value="Unassembled WGS sequence"/>
</dbReference>
<evidence type="ECO:0000256" key="7">
    <source>
        <dbReference type="ARBA" id="ARBA00023136"/>
    </source>
</evidence>
<evidence type="ECO:0000256" key="1">
    <source>
        <dbReference type="ARBA" id="ARBA00004370"/>
    </source>
</evidence>
<dbReference type="GO" id="GO:0090729">
    <property type="term" value="F:toxin activity"/>
    <property type="evidence" value="ECO:0007669"/>
    <property type="project" value="UniProtKB-KW"/>
</dbReference>
<dbReference type="AlphaFoldDB" id="A0A061SW29"/>
<dbReference type="GO" id="GO:0005509">
    <property type="term" value="F:calcium ion binding"/>
    <property type="evidence" value="ECO:0007669"/>
    <property type="project" value="InterPro"/>
</dbReference>
<dbReference type="InterPro" id="IPR003995">
    <property type="entry name" value="RTX_toxin_determinant-A"/>
</dbReference>
<evidence type="ECO:0000256" key="8">
    <source>
        <dbReference type="SAM" id="MobiDB-lite"/>
    </source>
</evidence>
<dbReference type="EMBL" id="JEMU01000004">
    <property type="protein sequence ID" value="KAJ03959.1"/>
    <property type="molecule type" value="Genomic_DNA"/>
</dbReference>
<proteinExistence type="predicted"/>
<dbReference type="InterPro" id="IPR011049">
    <property type="entry name" value="Serralysin-like_metalloprot_C"/>
</dbReference>
<evidence type="ECO:0000256" key="5">
    <source>
        <dbReference type="ARBA" id="ARBA00022737"/>
    </source>
</evidence>
<sequence length="901" mass="92329">MVRADFSVHAPLFGTEENALVGINDLLVLPDANGGTLYTATRGDGWLSAFDIGGGVGQTELEGHWRISPQYLQLETTDLVLKGADQLFMAGLNSADLQGVSLDAGRSGTPFTSAISVTTQNTNARFFTEVALEETGQSGIAALRGGGVVQVSFGSGGQLTVSELDAGGALDNARAADVLTASHNGETYAFASYGTEDSVNMFKKTAGGSFEHLTTIGTEYGLWVDRPGAMAMTTAVDGGMYLVTAASGSGSLSVMSITAGGMIPVDHILDSAQTRFADASHVTSISIGAQNFVLAAGSDAGISLFAMLPGGRLQHVTSMEATAAAPLNGITALEAMATPDGIRIWASTEAAPFLSEFSVDLHTLGISAISGDGGGAMTGSDSDDILSGGAGADHINGGSGDDLISDGAGEDTLRGGGGADTFVLTADDAQDRIVDFQATADRIDISAFSQINGVGAAVITSRGYGADLRIGEDITEIHSATGISLDADDFDFGNLITGNRVETDPGRYPEVTNPPRSDPIPDPEPVEDPQPINSTIWQEAPEFVLQREGADQTGTDRGEAMYRFGSDDRLLGGGGNDTIQAGAGNDSVGGDAGNDEIHGGGDHDFLVGAGGFDTINGGDGDDTICGDSHADSLNGGDGQDVILGGDGFDQINAGSGADRVWAGAAPDRVYGGDGDDWLSAGSNYGTSVDGIWGEGGNDTLFGNAGFDYLNGGDGDDLIDGGHQADNLYGEEGNDTLIGDQGFDRLFGGDGHDVLSGGEMGDALFGEEGNDTLDGGEGNDRFFGGTGDDRLLGGAGVDTLQGGAGFDTIEGGAGDDLLFGNFNADHFVFADGHGHDRVADFETQNDQEVLDLSGLSSLNSFADVMNVARQSGWDVVIDTSPNSSIRLIKTDLQDLSEDDIVF</sequence>
<comment type="subcellular location">
    <subcellularLocation>
        <location evidence="1">Membrane</location>
    </subcellularLocation>
    <subcellularLocation>
        <location evidence="2">Secreted</location>
    </subcellularLocation>
</comment>
<dbReference type="PANTHER" id="PTHR38340:SF1">
    <property type="entry name" value="S-LAYER PROTEIN"/>
    <property type="match status" value="1"/>
</dbReference>
<evidence type="ECO:0000313" key="9">
    <source>
        <dbReference type="EMBL" id="KAJ03959.1"/>
    </source>
</evidence>
<dbReference type="Gene3D" id="2.150.10.10">
    <property type="entry name" value="Serralysin-like metalloprotease, C-terminal"/>
    <property type="match status" value="5"/>
</dbReference>
<dbReference type="SUPFAM" id="SSF51120">
    <property type="entry name" value="beta-Roll"/>
    <property type="match status" value="3"/>
</dbReference>
<dbReference type="PRINTS" id="PR01488">
    <property type="entry name" value="RTXTOXINA"/>
</dbReference>
<gene>
    <name evidence="9" type="ORF">PM02_06490</name>
</gene>
<keyword evidence="6" id="KW-0843">Virulence</keyword>
<dbReference type="PROSITE" id="PS00330">
    <property type="entry name" value="HEMOLYSIN_CALCIUM"/>
    <property type="match status" value="8"/>
</dbReference>
<dbReference type="STRING" id="83219.PM02_06490"/>
<dbReference type="InterPro" id="IPR050557">
    <property type="entry name" value="RTX_toxin/Mannuronan_C5-epim"/>
</dbReference>
<dbReference type="RefSeq" id="WP_051584062.1">
    <property type="nucleotide sequence ID" value="NZ_JEMU01000004.1"/>
</dbReference>
<accession>A0A061SW29</accession>
<reference evidence="9 10" key="1">
    <citation type="journal article" date="2014" name="Genome Announc.">
        <title>Draft Genome Sequences of Two Isolates of the Roseobacter Group, Sulfitobacter sp. Strains 3SOLIMAR09 and 1FIGIMAR09, from Harbors of Mallorca Island (Mediterranean Sea).</title>
        <authorList>
            <person name="Mas-Llado M."/>
            <person name="Pina-Villalonga J.M."/>
            <person name="Brunet-Galmes I."/>
            <person name="Nogales B."/>
            <person name="Bosch R."/>
        </authorList>
    </citation>
    <scope>NUCLEOTIDE SEQUENCE [LARGE SCALE GENOMIC DNA]</scope>
    <source>
        <strain evidence="9 10">1FIGIMAR09</strain>
    </source>
</reference>
<evidence type="ECO:0000313" key="10">
    <source>
        <dbReference type="Proteomes" id="UP000027337"/>
    </source>
</evidence>
<dbReference type="eggNOG" id="COG2931">
    <property type="taxonomic scope" value="Bacteria"/>
</dbReference>
<evidence type="ECO:0000256" key="3">
    <source>
        <dbReference type="ARBA" id="ARBA00022525"/>
    </source>
</evidence>
<organism evidence="9 10">
    <name type="scientific">Sulfitobacter mediterraneus</name>
    <dbReference type="NCBI Taxonomy" id="83219"/>
    <lineage>
        <taxon>Bacteria</taxon>
        <taxon>Pseudomonadati</taxon>
        <taxon>Pseudomonadota</taxon>
        <taxon>Alphaproteobacteria</taxon>
        <taxon>Rhodobacterales</taxon>
        <taxon>Roseobacteraceae</taxon>
        <taxon>Sulfitobacter</taxon>
    </lineage>
</organism>
<dbReference type="GO" id="GO:0005576">
    <property type="term" value="C:extracellular region"/>
    <property type="evidence" value="ECO:0007669"/>
    <property type="project" value="UniProtKB-SubCell"/>
</dbReference>
<keyword evidence="10" id="KW-1185">Reference proteome</keyword>
<keyword evidence="3" id="KW-0964">Secreted</keyword>
<name>A0A061SW29_9RHOB</name>
<dbReference type="GO" id="GO:0016020">
    <property type="term" value="C:membrane"/>
    <property type="evidence" value="ECO:0007669"/>
    <property type="project" value="UniProtKB-SubCell"/>
</dbReference>
<dbReference type="InterPro" id="IPR018511">
    <property type="entry name" value="Hemolysin-typ_Ca-bd_CS"/>
</dbReference>